<sequence>MSTVSPNNRVLDYVKFNSKDKVVAEYVDYLSFYGSYRKESLIMRMRDNDAGMNLHGFHFTKFPSKSNFILKAQKYYKWQIVDIFQLRETIVAQKPVLKVDIYWKWLLILNREWLWEDFELSLQYFGMIDDLILTRVDYCVDCEKMAWDKPHTLKTKMKTIIRNEYSWEIEYIRYWQKRSSPQFLRFYNKIIDLERTNSLWLYPEYKKYKSLMRYELQIQSDGIAEAEKVVHYSFIKHIANFGLSCSRNKRSHHKHKVIDRDFIQIQRKILEYKKEKNYAKLSKLVMLLEWCALYDFEDMNGVE</sequence>
<organism evidence="1">
    <name type="scientific">Inoviridae sp. ctS4A1</name>
    <dbReference type="NCBI Taxonomy" id="2825781"/>
    <lineage>
        <taxon>Viruses</taxon>
        <taxon>Monodnaviria</taxon>
        <taxon>Loebvirae</taxon>
        <taxon>Hofneiviricota</taxon>
        <taxon>Faserviricetes</taxon>
        <taxon>Tubulavirales</taxon>
        <taxon>Inoviridae</taxon>
    </lineage>
</organism>
<accession>A0A8S5RUB8</accession>
<dbReference type="EMBL" id="BK059155">
    <property type="protein sequence ID" value="DAE92748.1"/>
    <property type="molecule type" value="Genomic_DNA"/>
</dbReference>
<reference evidence="1" key="1">
    <citation type="journal article" date="2021" name="Proc. Natl. Acad. Sci. U.S.A.">
        <title>A Catalog of Tens of Thousands of Viruses from Human Metagenomes Reveals Hidden Associations with Chronic Diseases.</title>
        <authorList>
            <person name="Tisza M.J."/>
            <person name="Buck C.B."/>
        </authorList>
    </citation>
    <scope>NUCLEOTIDE SEQUENCE</scope>
    <source>
        <strain evidence="1">CtS4A1</strain>
    </source>
</reference>
<name>A0A8S5RUB8_9VIRU</name>
<evidence type="ECO:0000313" key="1">
    <source>
        <dbReference type="EMBL" id="DAE92748.1"/>
    </source>
</evidence>
<proteinExistence type="predicted"/>
<protein>
    <submittedName>
        <fullName evidence="1">Uncharacterized protein</fullName>
    </submittedName>
</protein>